<reference evidence="1 2" key="1">
    <citation type="journal article" date="2014" name="Genome Announc.">
        <title>Complete Genome Sequence of Cronobacter sakazakii Strain CMCC 45402.</title>
        <authorList>
            <person name="Zhao Z."/>
            <person name="Wang L."/>
            <person name="Wang B."/>
            <person name="Liang H."/>
            <person name="Ye Q."/>
            <person name="Zeng M."/>
        </authorList>
    </citation>
    <scope>NUCLEOTIDE SEQUENCE [LARGE SCALE GENOMIC DNA]</scope>
    <source>
        <strain evidence="2">45402</strain>
    </source>
</reference>
<organism evidence="1 2">
    <name type="scientific">Cronobacter malonaticus</name>
    <dbReference type="NCBI Taxonomy" id="413503"/>
    <lineage>
        <taxon>Bacteria</taxon>
        <taxon>Pseudomonadati</taxon>
        <taxon>Pseudomonadota</taxon>
        <taxon>Gammaproteobacteria</taxon>
        <taxon>Enterobacterales</taxon>
        <taxon>Enterobacteriaceae</taxon>
        <taxon>Cronobacter</taxon>
    </lineage>
</organism>
<gene>
    <name evidence="1" type="ORF">P262_00918</name>
</gene>
<name>V5TUR4_9ENTR</name>
<evidence type="ECO:0000313" key="1">
    <source>
        <dbReference type="EMBL" id="AHB69011.1"/>
    </source>
</evidence>
<protein>
    <submittedName>
        <fullName evidence="1">Uncharacterized protein</fullName>
    </submittedName>
</protein>
<accession>V5TUR4</accession>
<sequence length="41" mass="4645">MVSVIAVAWEKMKAQLRASAAVRRATFVASGEMWDFWCLNN</sequence>
<dbReference type="HOGENOM" id="CLU_3268825_0_0_6"/>
<evidence type="ECO:0000313" key="2">
    <source>
        <dbReference type="Proteomes" id="UP000018545"/>
    </source>
</evidence>
<dbReference type="AlphaFoldDB" id="V5TUR4"/>
<dbReference type="Proteomes" id="UP000018545">
    <property type="component" value="Chromosome"/>
</dbReference>
<dbReference type="KEGG" id="csi:P262_00918"/>
<proteinExistence type="predicted"/>
<dbReference type="EMBL" id="CP006731">
    <property type="protein sequence ID" value="AHB69011.1"/>
    <property type="molecule type" value="Genomic_DNA"/>
</dbReference>